<name>A0ABM1MK72_NICVS</name>
<keyword evidence="8" id="KW-0256">Endoplasmic reticulum</keyword>
<keyword evidence="10 14" id="KW-0560">Oxidoreductase</keyword>
<evidence type="ECO:0000313" key="15">
    <source>
        <dbReference type="Proteomes" id="UP000695000"/>
    </source>
</evidence>
<evidence type="ECO:0000256" key="5">
    <source>
        <dbReference type="ARBA" id="ARBA00010617"/>
    </source>
</evidence>
<keyword evidence="15" id="KW-1185">Reference proteome</keyword>
<dbReference type="InterPro" id="IPR050196">
    <property type="entry name" value="Cytochrome_P450_Monoox"/>
</dbReference>
<evidence type="ECO:0000256" key="3">
    <source>
        <dbReference type="ARBA" id="ARBA00004174"/>
    </source>
</evidence>
<dbReference type="InterPro" id="IPR036396">
    <property type="entry name" value="Cyt_P450_sf"/>
</dbReference>
<keyword evidence="13" id="KW-0472">Membrane</keyword>
<evidence type="ECO:0000256" key="1">
    <source>
        <dbReference type="ARBA" id="ARBA00001971"/>
    </source>
</evidence>
<evidence type="ECO:0000256" key="12">
    <source>
        <dbReference type="ARBA" id="ARBA00023033"/>
    </source>
</evidence>
<keyword evidence="12 14" id="KW-0503">Monooxygenase</keyword>
<dbReference type="PANTHER" id="PTHR24291:SF189">
    <property type="entry name" value="CYTOCHROME P450 4C3-RELATED"/>
    <property type="match status" value="1"/>
</dbReference>
<dbReference type="Gene3D" id="1.10.630.10">
    <property type="entry name" value="Cytochrome P450"/>
    <property type="match status" value="1"/>
</dbReference>
<keyword evidence="6 14" id="KW-0349">Heme</keyword>
<comment type="cofactor">
    <cofactor evidence="1">
        <name>heme</name>
        <dbReference type="ChEBI" id="CHEBI:30413"/>
    </cofactor>
</comment>
<accession>A0ABM1MK72</accession>
<sequence>MVSHPKYLKKIFKNSSEHIEKTNFYDFFKDILGKGISIVTGPIWHNNRKALQPAFQYAMLEDFNKIFNKTGDKLLKKFEKILGRQVDVSPYINSSTMETTYESILGLNFEENPEENLKYSNTIYQYIDTCLERIFSPIKRSDFLYQLMPEHKKQQERLQEILNFTSAIVDKKREEMKRRSGDNISENSDFGIKKKSTLLDIILERFKTDEDLPYEYINEELSTFLTAGHHTVTSVLSSILYELSKHEDVQEKLFEEISSIIEDAKCISTKDINAMEYMECVVKEGLRLYSPATYIERKLDYDVEVDGSIIPKGTSINIFIFQLHRSEQVYKNAMKFDPDRFSAANIDGRDPMAFIPFSFGIRNCIGWKFAMIQIKCLLAKIIYNYRMQPLSQHFKLQLYSDGILKSKNGFPVNLSRR</sequence>
<dbReference type="PROSITE" id="PS00086">
    <property type="entry name" value="CYTOCHROME_P450"/>
    <property type="match status" value="1"/>
</dbReference>
<comment type="subcellular location">
    <subcellularLocation>
        <location evidence="4">Endoplasmic reticulum membrane</location>
        <topology evidence="4">Peripheral membrane protein</topology>
    </subcellularLocation>
    <subcellularLocation>
        <location evidence="3">Microsome membrane</location>
        <topology evidence="3">Peripheral membrane protein</topology>
    </subcellularLocation>
</comment>
<keyword evidence="11 14" id="KW-0408">Iron</keyword>
<evidence type="ECO:0000256" key="2">
    <source>
        <dbReference type="ARBA" id="ARBA00003690"/>
    </source>
</evidence>
<protein>
    <submittedName>
        <fullName evidence="16">Probable cytochrome P450 4ac1</fullName>
    </submittedName>
</protein>
<evidence type="ECO:0000313" key="16">
    <source>
        <dbReference type="RefSeq" id="XP_017774972.1"/>
    </source>
</evidence>
<dbReference type="GeneID" id="108561511"/>
<evidence type="ECO:0000256" key="13">
    <source>
        <dbReference type="ARBA" id="ARBA00023136"/>
    </source>
</evidence>
<keyword evidence="7 14" id="KW-0479">Metal-binding</keyword>
<dbReference type="PRINTS" id="PR00465">
    <property type="entry name" value="EP450IV"/>
</dbReference>
<dbReference type="Pfam" id="PF00067">
    <property type="entry name" value="p450"/>
    <property type="match status" value="1"/>
</dbReference>
<reference evidence="16" key="1">
    <citation type="submission" date="2025-08" db="UniProtKB">
        <authorList>
            <consortium name="RefSeq"/>
        </authorList>
    </citation>
    <scope>IDENTIFICATION</scope>
    <source>
        <tissue evidence="16">Whole Larva</tissue>
    </source>
</reference>
<evidence type="ECO:0000256" key="4">
    <source>
        <dbReference type="ARBA" id="ARBA00004406"/>
    </source>
</evidence>
<dbReference type="SUPFAM" id="SSF48264">
    <property type="entry name" value="Cytochrome P450"/>
    <property type="match status" value="1"/>
</dbReference>
<dbReference type="InterPro" id="IPR017972">
    <property type="entry name" value="Cyt_P450_CS"/>
</dbReference>
<comment type="similarity">
    <text evidence="5 14">Belongs to the cytochrome P450 family.</text>
</comment>
<dbReference type="InterPro" id="IPR002403">
    <property type="entry name" value="Cyt_P450_E_grp-IV"/>
</dbReference>
<evidence type="ECO:0000256" key="10">
    <source>
        <dbReference type="ARBA" id="ARBA00023002"/>
    </source>
</evidence>
<dbReference type="Proteomes" id="UP000695000">
    <property type="component" value="Unplaced"/>
</dbReference>
<dbReference type="PRINTS" id="PR00385">
    <property type="entry name" value="P450"/>
</dbReference>
<evidence type="ECO:0000256" key="11">
    <source>
        <dbReference type="ARBA" id="ARBA00023004"/>
    </source>
</evidence>
<keyword evidence="9" id="KW-0492">Microsome</keyword>
<dbReference type="InterPro" id="IPR001128">
    <property type="entry name" value="Cyt_P450"/>
</dbReference>
<dbReference type="PANTHER" id="PTHR24291">
    <property type="entry name" value="CYTOCHROME P450 FAMILY 4"/>
    <property type="match status" value="1"/>
</dbReference>
<organism evidence="15 16">
    <name type="scientific">Nicrophorus vespilloides</name>
    <name type="common">Boreal carrion beetle</name>
    <dbReference type="NCBI Taxonomy" id="110193"/>
    <lineage>
        <taxon>Eukaryota</taxon>
        <taxon>Metazoa</taxon>
        <taxon>Ecdysozoa</taxon>
        <taxon>Arthropoda</taxon>
        <taxon>Hexapoda</taxon>
        <taxon>Insecta</taxon>
        <taxon>Pterygota</taxon>
        <taxon>Neoptera</taxon>
        <taxon>Endopterygota</taxon>
        <taxon>Coleoptera</taxon>
        <taxon>Polyphaga</taxon>
        <taxon>Staphyliniformia</taxon>
        <taxon>Silphidae</taxon>
        <taxon>Nicrophorinae</taxon>
        <taxon>Nicrophorus</taxon>
    </lineage>
</organism>
<dbReference type="RefSeq" id="XP_017774972.1">
    <property type="nucleotide sequence ID" value="XM_017919483.1"/>
</dbReference>
<comment type="function">
    <text evidence="2">May be involved in the metabolism of insect hormones and in the breakdown of synthetic insecticides.</text>
</comment>
<proteinExistence type="inferred from homology"/>
<evidence type="ECO:0000256" key="14">
    <source>
        <dbReference type="RuleBase" id="RU000461"/>
    </source>
</evidence>
<evidence type="ECO:0000256" key="7">
    <source>
        <dbReference type="ARBA" id="ARBA00022723"/>
    </source>
</evidence>
<evidence type="ECO:0000256" key="6">
    <source>
        <dbReference type="ARBA" id="ARBA00022617"/>
    </source>
</evidence>
<evidence type="ECO:0000256" key="8">
    <source>
        <dbReference type="ARBA" id="ARBA00022824"/>
    </source>
</evidence>
<evidence type="ECO:0000256" key="9">
    <source>
        <dbReference type="ARBA" id="ARBA00022848"/>
    </source>
</evidence>
<gene>
    <name evidence="16" type="primary">LOC108561511</name>
</gene>